<dbReference type="RefSeq" id="WP_090081280.1">
    <property type="nucleotide sequence ID" value="NZ_FOQT01000004.1"/>
</dbReference>
<name>A0A1I3I2J4_9FLAO</name>
<sequence length="758" mass="87257">MNKLLDFISNTKRTGIFIAVLAGIIYANTIPNKWAVDDVVVIHKNQLVQRGISGIPDIFTHDFMYGSSGNNTNAVSGGRWRPLTPMIYAVFSEIFARPNVNILTGKIQKDKKGNLLNDLSERTTFPNLMHILNIILYALLCFILYKFLILIFEFQKERYLLAFLAALIFTVHPLHTEAVANVKGSDEILSLLFSLLSATYFFKAFTRESSKKILEIFIGSGFLFLGFLAKENSIMFIAIIPLTIWFFSNLKLSKIVLIFGILLIPFAVYLGLRINATGNLNLKTAQNMDLMNNPFLIMNENAEFKTLLENSDVKVLQNPSLESIQKMPYENELATNIYTYGKYLKLLILPTPLTYDYYPRQIELKSFSDIGVLFGLFAIFGLIIFAILGFRKKRIYSYGILFYFITFSIVSNLFFPIGTNMGERFMFMPSLGIIIAFSSLIVFLKDKFGIKIILVAVFILSSFFIGITFKRNFDWRDNFTLFSHDIKISKNSAKVKSDYGEIVLEKVINKLVLAKEEQRELTSDEKFENIELLKSSLPYYKEALDIYPMYGLVWFNLARTNKMLGDEESFTANERLQYLKTAEAAYKITDTYKPLQYLNDLNTFKSLSYSSLGKIYGQDFNNLDEALKYLLLAEKTDAKNSYADFLLGTAYNMKEDQQKSFFYTEKAYKNDPKNRDYVENYALIVQKFVFAGKLPLSKLNESEKLFLKVVKINKMMSDDDPKKKELSKRTLNFLIENYRAQNKQQEMAKTISELQKLQ</sequence>
<feature type="transmembrane region" description="Helical" evidence="3">
    <location>
        <begin position="252"/>
        <end position="272"/>
    </location>
</feature>
<keyword evidence="3" id="KW-0812">Transmembrane</keyword>
<dbReference type="Gene3D" id="1.25.40.10">
    <property type="entry name" value="Tetratricopeptide repeat domain"/>
    <property type="match status" value="1"/>
</dbReference>
<keyword evidence="5" id="KW-1185">Reference proteome</keyword>
<dbReference type="SUPFAM" id="SSF48452">
    <property type="entry name" value="TPR-like"/>
    <property type="match status" value="1"/>
</dbReference>
<feature type="transmembrane region" description="Helical" evidence="3">
    <location>
        <begin position="217"/>
        <end position="246"/>
    </location>
</feature>
<feature type="transmembrane region" description="Helical" evidence="3">
    <location>
        <begin position="370"/>
        <end position="389"/>
    </location>
</feature>
<dbReference type="PANTHER" id="PTHR44227">
    <property type="match status" value="1"/>
</dbReference>
<feature type="transmembrane region" description="Helical" evidence="3">
    <location>
        <begin position="188"/>
        <end position="205"/>
    </location>
</feature>
<reference evidence="4 5" key="1">
    <citation type="submission" date="2016-10" db="EMBL/GenBank/DDBJ databases">
        <authorList>
            <person name="de Groot N.N."/>
        </authorList>
    </citation>
    <scope>NUCLEOTIDE SEQUENCE [LARGE SCALE GENOMIC DNA]</scope>
    <source>
        <strain evidence="4 5">DSM 26000</strain>
    </source>
</reference>
<evidence type="ECO:0000256" key="1">
    <source>
        <dbReference type="ARBA" id="ARBA00022737"/>
    </source>
</evidence>
<feature type="transmembrane region" description="Helical" evidence="3">
    <location>
        <begin position="427"/>
        <end position="444"/>
    </location>
</feature>
<evidence type="ECO:0000256" key="2">
    <source>
        <dbReference type="ARBA" id="ARBA00022803"/>
    </source>
</evidence>
<dbReference type="InterPro" id="IPR052346">
    <property type="entry name" value="O-mannosyl-transferase_TMTC"/>
</dbReference>
<keyword evidence="3" id="KW-0472">Membrane</keyword>
<evidence type="ECO:0000313" key="4">
    <source>
        <dbReference type="EMBL" id="SFI42151.1"/>
    </source>
</evidence>
<dbReference type="AlphaFoldDB" id="A0A1I3I2J4"/>
<dbReference type="OrthoDB" id="1489021at2"/>
<gene>
    <name evidence="4" type="ORF">SAMN05443292_2528</name>
</gene>
<keyword evidence="3" id="KW-1133">Transmembrane helix</keyword>
<keyword evidence="2" id="KW-0802">TPR repeat</keyword>
<keyword evidence="1" id="KW-0677">Repeat</keyword>
<protein>
    <submittedName>
        <fullName evidence="4">Uncharacterized protein</fullName>
    </submittedName>
</protein>
<evidence type="ECO:0000313" key="5">
    <source>
        <dbReference type="Proteomes" id="UP000198931"/>
    </source>
</evidence>
<dbReference type="PANTHER" id="PTHR44227:SF3">
    <property type="entry name" value="PROTEIN O-MANNOSYL-TRANSFERASE TMTC4"/>
    <property type="match status" value="1"/>
</dbReference>
<proteinExistence type="predicted"/>
<feature type="transmembrane region" description="Helical" evidence="3">
    <location>
        <begin position="395"/>
        <end position="415"/>
    </location>
</feature>
<feature type="transmembrane region" description="Helical" evidence="3">
    <location>
        <begin position="128"/>
        <end position="152"/>
    </location>
</feature>
<feature type="transmembrane region" description="Helical" evidence="3">
    <location>
        <begin position="159"/>
        <end position="176"/>
    </location>
</feature>
<dbReference type="InterPro" id="IPR011990">
    <property type="entry name" value="TPR-like_helical_dom_sf"/>
</dbReference>
<evidence type="ECO:0000256" key="3">
    <source>
        <dbReference type="SAM" id="Phobius"/>
    </source>
</evidence>
<organism evidence="4 5">
    <name type="scientific">Halpernia frigidisoli</name>
    <dbReference type="NCBI Taxonomy" id="1125876"/>
    <lineage>
        <taxon>Bacteria</taxon>
        <taxon>Pseudomonadati</taxon>
        <taxon>Bacteroidota</taxon>
        <taxon>Flavobacteriia</taxon>
        <taxon>Flavobacteriales</taxon>
        <taxon>Weeksellaceae</taxon>
        <taxon>Chryseobacterium group</taxon>
        <taxon>Halpernia</taxon>
    </lineage>
</organism>
<dbReference type="EMBL" id="FOQT01000004">
    <property type="protein sequence ID" value="SFI42151.1"/>
    <property type="molecule type" value="Genomic_DNA"/>
</dbReference>
<dbReference type="Proteomes" id="UP000198931">
    <property type="component" value="Unassembled WGS sequence"/>
</dbReference>
<feature type="transmembrane region" description="Helical" evidence="3">
    <location>
        <begin position="450"/>
        <end position="469"/>
    </location>
</feature>
<dbReference type="STRING" id="1125876.SAMN05443292_2528"/>
<accession>A0A1I3I2J4</accession>